<dbReference type="AlphaFoldDB" id="S6EWE8"/>
<dbReference type="RefSeq" id="WP_021721919.1">
    <property type="nucleotide sequence ID" value="NZ_CBLU010000005.1"/>
</dbReference>
<proteinExistence type="predicted"/>
<organism evidence="1 2">
    <name type="scientific">Lactococcus lactis subsp. lactis A12</name>
    <dbReference type="NCBI Taxonomy" id="1137134"/>
    <lineage>
        <taxon>Bacteria</taxon>
        <taxon>Bacillati</taxon>
        <taxon>Bacillota</taxon>
        <taxon>Bacilli</taxon>
        <taxon>Lactobacillales</taxon>
        <taxon>Streptococcaceae</taxon>
        <taxon>Lactococcus</taxon>
    </lineage>
</organism>
<protein>
    <submittedName>
        <fullName evidence="1">Uncharacterized protein</fullName>
    </submittedName>
</protein>
<evidence type="ECO:0000313" key="2">
    <source>
        <dbReference type="Proteomes" id="UP000015361"/>
    </source>
</evidence>
<comment type="caution">
    <text evidence="1">The sequence shown here is derived from an EMBL/GenBank/DDBJ whole genome shotgun (WGS) entry which is preliminary data.</text>
</comment>
<dbReference type="EMBL" id="CBLU010000005">
    <property type="protein sequence ID" value="CDG03683.1"/>
    <property type="molecule type" value="Genomic_DNA"/>
</dbReference>
<sequence>MKKEKHENEIFSNEVLQQITAPLYEEMEKVSKEISAFFNGGKTKLTFILAERSYKAECLQVWSSCQKALVSIHYALCLRVEQLKQMASRVDDLKRQEQIQQETKSILMRYPGEENLSDQQVKFRRDKEQAGENGALVNQLTQLEAKQTENEHEVLQLQQMIIAVKNLVESFCESLRAQLELRLTMESEESPEVISKDNGSTLYFTQYETLYQEALLVLKRRQDYHQATEGRTK</sequence>
<gene>
    <name evidence="1" type="ORF">O9U_11045</name>
</gene>
<evidence type="ECO:0000313" key="1">
    <source>
        <dbReference type="EMBL" id="CDG03683.1"/>
    </source>
</evidence>
<name>S6EWE8_LACLL</name>
<dbReference type="Proteomes" id="UP000015361">
    <property type="component" value="Unassembled WGS sequence"/>
</dbReference>
<accession>S6EWE8</accession>
<reference evidence="1 2" key="1">
    <citation type="journal article" date="2013" name="Appl. Environ. Microbiol.">
        <title>The Carbohydrate Metabolism Signature of Lactococcus lactis Strain A12 Reveals Its Sourdough Ecosystem Origin.</title>
        <authorList>
            <person name="Passerini D."/>
            <person name="Coddeville M."/>
            <person name="Le Bourgeois P."/>
            <person name="Loubiere P."/>
            <person name="Ritzenthaler P."/>
            <person name="Fontagne-Faucher C."/>
            <person name="Daveran-Mingot M.L."/>
            <person name="Cocaign-Bousquet M."/>
        </authorList>
    </citation>
    <scope>NUCLEOTIDE SEQUENCE [LARGE SCALE GENOMIC DNA]</scope>
    <source>
        <strain evidence="1 2">A12</strain>
    </source>
</reference>